<keyword evidence="1" id="KW-0812">Transmembrane</keyword>
<keyword evidence="1" id="KW-0472">Membrane</keyword>
<proteinExistence type="predicted"/>
<feature type="transmembrane region" description="Helical" evidence="1">
    <location>
        <begin position="47"/>
        <end position="64"/>
    </location>
</feature>
<gene>
    <name evidence="2" type="ORF">S01H4_34267</name>
</gene>
<name>X1ATZ2_9ZZZZ</name>
<evidence type="ECO:0008006" key="3">
    <source>
        <dbReference type="Google" id="ProtNLM"/>
    </source>
</evidence>
<keyword evidence="1" id="KW-1133">Transmembrane helix</keyword>
<reference evidence="2" key="1">
    <citation type="journal article" date="2014" name="Front. Microbiol.">
        <title>High frequency of phylogenetically diverse reductive dehalogenase-homologous genes in deep subseafloor sedimentary metagenomes.</title>
        <authorList>
            <person name="Kawai M."/>
            <person name="Futagami T."/>
            <person name="Toyoda A."/>
            <person name="Takaki Y."/>
            <person name="Nishi S."/>
            <person name="Hori S."/>
            <person name="Arai W."/>
            <person name="Tsubouchi T."/>
            <person name="Morono Y."/>
            <person name="Uchiyama I."/>
            <person name="Ito T."/>
            <person name="Fujiyama A."/>
            <person name="Inagaki F."/>
            <person name="Takami H."/>
        </authorList>
    </citation>
    <scope>NUCLEOTIDE SEQUENCE</scope>
    <source>
        <strain evidence="2">Expedition CK06-06</strain>
    </source>
</reference>
<organism evidence="2">
    <name type="scientific">marine sediment metagenome</name>
    <dbReference type="NCBI Taxonomy" id="412755"/>
    <lineage>
        <taxon>unclassified sequences</taxon>
        <taxon>metagenomes</taxon>
        <taxon>ecological metagenomes</taxon>
    </lineage>
</organism>
<protein>
    <recommendedName>
        <fullName evidence="3">YtkA-like domain-containing protein</fullName>
    </recommendedName>
</protein>
<evidence type="ECO:0000256" key="1">
    <source>
        <dbReference type="SAM" id="Phobius"/>
    </source>
</evidence>
<evidence type="ECO:0000313" key="2">
    <source>
        <dbReference type="EMBL" id="GAG86195.1"/>
    </source>
</evidence>
<accession>X1ATZ2</accession>
<comment type="caution">
    <text evidence="2">The sequence shown here is derived from an EMBL/GenBank/DDBJ whole genome shotgun (WGS) entry which is preliminary data.</text>
</comment>
<sequence>MQGVYDISMSIPTQGTYTLKAEFLGAAGYAASSNTTRMGVGVPLTKIPYIAILPILTGLAIAHLPKR</sequence>
<dbReference type="EMBL" id="BART01018123">
    <property type="protein sequence ID" value="GAG86195.1"/>
    <property type="molecule type" value="Genomic_DNA"/>
</dbReference>
<dbReference type="AlphaFoldDB" id="X1ATZ2"/>